<dbReference type="Gene3D" id="3.30.559.10">
    <property type="entry name" value="Chloramphenicol acetyltransferase-like domain"/>
    <property type="match status" value="1"/>
</dbReference>
<reference evidence="5" key="1">
    <citation type="submission" date="2016-06" db="EMBL/GenBank/DDBJ databases">
        <title>Parallel loss of symbiosis genes in relatives of nitrogen-fixing non-legume Parasponia.</title>
        <authorList>
            <person name="Van Velzen R."/>
            <person name="Holmer R."/>
            <person name="Bu F."/>
            <person name="Rutten L."/>
            <person name="Van Zeijl A."/>
            <person name="Liu W."/>
            <person name="Santuari L."/>
            <person name="Cao Q."/>
            <person name="Sharma T."/>
            <person name="Shen D."/>
            <person name="Roswanjaya Y."/>
            <person name="Wardhani T."/>
            <person name="Kalhor M.S."/>
            <person name="Jansen J."/>
            <person name="Van den Hoogen J."/>
            <person name="Gungor B."/>
            <person name="Hartog M."/>
            <person name="Hontelez J."/>
            <person name="Verver J."/>
            <person name="Yang W.-C."/>
            <person name="Schijlen E."/>
            <person name="Repin R."/>
            <person name="Schilthuizen M."/>
            <person name="Schranz E."/>
            <person name="Heidstra R."/>
            <person name="Miyata K."/>
            <person name="Fedorova E."/>
            <person name="Kohlen W."/>
            <person name="Bisseling T."/>
            <person name="Smit S."/>
            <person name="Geurts R."/>
        </authorList>
    </citation>
    <scope>NUCLEOTIDE SEQUENCE [LARGE SCALE GENOMIC DNA]</scope>
    <source>
        <strain evidence="5">cv. WU1-14</strain>
    </source>
</reference>
<dbReference type="Pfam" id="PF02458">
    <property type="entry name" value="Transferase"/>
    <property type="match status" value="1"/>
</dbReference>
<keyword evidence="5" id="KW-1185">Reference proteome</keyword>
<dbReference type="GO" id="GO:0016746">
    <property type="term" value="F:acyltransferase activity"/>
    <property type="evidence" value="ECO:0007669"/>
    <property type="project" value="UniProtKB-KW"/>
</dbReference>
<keyword evidence="3" id="KW-0012">Acyltransferase</keyword>
<evidence type="ECO:0000313" key="5">
    <source>
        <dbReference type="Proteomes" id="UP000237105"/>
    </source>
</evidence>
<sequence length="152" mass="17530">MAEETMMKVVVIGRETIKPSSWTPSHLKIHRLSFLDQHSPAIYGRVIYFYTQQNDVAFGSERRSQHLKKSLSESLARFYPMAGHISNNTVFESSYFPQMDLSNFKLPPMEMNKLECVAKRFGFDKSKVVDLKAKAISCEQVPQLWRPLSRNA</sequence>
<dbReference type="InterPro" id="IPR023213">
    <property type="entry name" value="CAT-like_dom_sf"/>
</dbReference>
<gene>
    <name evidence="4" type="ORF">PanWU01x14_269100</name>
</gene>
<dbReference type="PANTHER" id="PTHR31623:SF17">
    <property type="entry name" value="F21J9.9"/>
    <property type="match status" value="1"/>
</dbReference>
<comment type="similarity">
    <text evidence="1">Belongs to the plant acyltransferase family.</text>
</comment>
<comment type="caution">
    <text evidence="4">The sequence shown here is derived from an EMBL/GenBank/DDBJ whole genome shotgun (WGS) entry which is preliminary data.</text>
</comment>
<dbReference type="OrthoDB" id="1194294at2759"/>
<dbReference type="Proteomes" id="UP000237105">
    <property type="component" value="Unassembled WGS sequence"/>
</dbReference>
<dbReference type="EMBL" id="JXTB01000357">
    <property type="protein sequence ID" value="PON44119.1"/>
    <property type="molecule type" value="Genomic_DNA"/>
</dbReference>
<accession>A0A2P5B5Q5</accession>
<evidence type="ECO:0000313" key="4">
    <source>
        <dbReference type="EMBL" id="PON44119.1"/>
    </source>
</evidence>
<protein>
    <submittedName>
        <fullName evidence="4">Transferase</fullName>
    </submittedName>
</protein>
<proteinExistence type="inferred from homology"/>
<organism evidence="4 5">
    <name type="scientific">Parasponia andersonii</name>
    <name type="common">Sponia andersonii</name>
    <dbReference type="NCBI Taxonomy" id="3476"/>
    <lineage>
        <taxon>Eukaryota</taxon>
        <taxon>Viridiplantae</taxon>
        <taxon>Streptophyta</taxon>
        <taxon>Embryophyta</taxon>
        <taxon>Tracheophyta</taxon>
        <taxon>Spermatophyta</taxon>
        <taxon>Magnoliopsida</taxon>
        <taxon>eudicotyledons</taxon>
        <taxon>Gunneridae</taxon>
        <taxon>Pentapetalae</taxon>
        <taxon>rosids</taxon>
        <taxon>fabids</taxon>
        <taxon>Rosales</taxon>
        <taxon>Cannabaceae</taxon>
        <taxon>Parasponia</taxon>
    </lineage>
</organism>
<dbReference type="AlphaFoldDB" id="A0A2P5B5Q5"/>
<keyword evidence="2 4" id="KW-0808">Transferase</keyword>
<dbReference type="PANTHER" id="PTHR31623">
    <property type="entry name" value="F21J9.9"/>
    <property type="match status" value="1"/>
</dbReference>
<name>A0A2P5B5Q5_PARAD</name>
<evidence type="ECO:0000256" key="3">
    <source>
        <dbReference type="ARBA" id="ARBA00023315"/>
    </source>
</evidence>
<evidence type="ECO:0000256" key="2">
    <source>
        <dbReference type="ARBA" id="ARBA00022679"/>
    </source>
</evidence>
<evidence type="ECO:0000256" key="1">
    <source>
        <dbReference type="ARBA" id="ARBA00009861"/>
    </source>
</evidence>